<dbReference type="PROSITE" id="PS50119">
    <property type="entry name" value="ZF_BBOX"/>
    <property type="match status" value="1"/>
</dbReference>
<dbReference type="InterPro" id="IPR000315">
    <property type="entry name" value="Znf_B-box"/>
</dbReference>
<evidence type="ECO:0000256" key="1">
    <source>
        <dbReference type="ARBA" id="ARBA00004123"/>
    </source>
</evidence>
<evidence type="ECO:0000256" key="8">
    <source>
        <dbReference type="PROSITE-ProRule" id="PRU00357"/>
    </source>
</evidence>
<accession>A0A2P2IUW1</accession>
<feature type="region of interest" description="Disordered" evidence="9">
    <location>
        <begin position="85"/>
        <end position="110"/>
    </location>
</feature>
<keyword evidence="3" id="KW-0479">Metal-binding</keyword>
<feature type="compositionally biased region" description="Basic residues" evidence="9">
    <location>
        <begin position="87"/>
        <end position="96"/>
    </location>
</feature>
<reference evidence="12" key="1">
    <citation type="submission" date="2018-02" db="EMBL/GenBank/DDBJ databases">
        <title>Rhizophora mucronata_Transcriptome.</title>
        <authorList>
            <person name="Meera S.P."/>
            <person name="Sreeshan A."/>
            <person name="Augustine A."/>
        </authorList>
    </citation>
    <scope>NUCLEOTIDE SEQUENCE</scope>
    <source>
        <tissue evidence="12">Leaf</tissue>
    </source>
</reference>
<dbReference type="Pfam" id="PF06203">
    <property type="entry name" value="CCT"/>
    <property type="match status" value="1"/>
</dbReference>
<feature type="domain" description="B box-type" evidence="10">
    <location>
        <begin position="14"/>
        <end position="61"/>
    </location>
</feature>
<dbReference type="EMBL" id="GGEC01004511">
    <property type="protein sequence ID" value="MBW84994.1"/>
    <property type="molecule type" value="Transcribed_RNA"/>
</dbReference>
<dbReference type="PANTHER" id="PTHR31874">
    <property type="entry name" value="CCT MOTIF FAMILY PROTEIN, EXPRESSED"/>
    <property type="match status" value="1"/>
</dbReference>
<evidence type="ECO:0000256" key="5">
    <source>
        <dbReference type="ARBA" id="ARBA00022833"/>
    </source>
</evidence>
<organism evidence="12">
    <name type="scientific">Rhizophora mucronata</name>
    <name type="common">Asiatic mangrove</name>
    <dbReference type="NCBI Taxonomy" id="61149"/>
    <lineage>
        <taxon>Eukaryota</taxon>
        <taxon>Viridiplantae</taxon>
        <taxon>Streptophyta</taxon>
        <taxon>Embryophyta</taxon>
        <taxon>Tracheophyta</taxon>
        <taxon>Spermatophyta</taxon>
        <taxon>Magnoliopsida</taxon>
        <taxon>eudicotyledons</taxon>
        <taxon>Gunneridae</taxon>
        <taxon>Pentapetalae</taxon>
        <taxon>rosids</taxon>
        <taxon>fabids</taxon>
        <taxon>Malpighiales</taxon>
        <taxon>Rhizophoraceae</taxon>
        <taxon>Rhizophora</taxon>
    </lineage>
</organism>
<dbReference type="PANTHER" id="PTHR31874:SF1">
    <property type="entry name" value="ZINC FINGER PROTEIN CONSTANS-LIKE 6"/>
    <property type="match status" value="1"/>
</dbReference>
<evidence type="ECO:0000256" key="7">
    <source>
        <dbReference type="PROSITE-ProRule" id="PRU00024"/>
    </source>
</evidence>
<comment type="similarity">
    <text evidence="2">Belongs to the CONSTANS family.</text>
</comment>
<dbReference type="GO" id="GO:0006355">
    <property type="term" value="P:regulation of DNA-templated transcription"/>
    <property type="evidence" value="ECO:0007669"/>
    <property type="project" value="TreeGrafter"/>
</dbReference>
<evidence type="ECO:0000256" key="9">
    <source>
        <dbReference type="SAM" id="MobiDB-lite"/>
    </source>
</evidence>
<protein>
    <submittedName>
        <fullName evidence="12">Zinc finger family protein</fullName>
    </submittedName>
</protein>
<dbReference type="Pfam" id="PF00643">
    <property type="entry name" value="zf-B_box"/>
    <property type="match status" value="1"/>
</dbReference>
<evidence type="ECO:0000259" key="10">
    <source>
        <dbReference type="PROSITE" id="PS50119"/>
    </source>
</evidence>
<evidence type="ECO:0000259" key="11">
    <source>
        <dbReference type="PROSITE" id="PS51017"/>
    </source>
</evidence>
<keyword evidence="4 7" id="KW-0863">Zinc-finger</keyword>
<dbReference type="InterPro" id="IPR049808">
    <property type="entry name" value="CONSTANS-like_Bbox1"/>
</dbReference>
<evidence type="ECO:0000313" key="12">
    <source>
        <dbReference type="EMBL" id="MBW84994.1"/>
    </source>
</evidence>
<sequence>MISNRNVANAVGGRTARACDSCIRKRARWYCAADDAFLCQACDSSVHSANQLARRHERVRLKIASIKPLDLVNSKKLFNSLPSWHKGFTRKPRTPRNSKPPGGSSVRNLAAPLVPEVGSDEISHEENEEDHLLYRVPIFDPYAAELCNSTSISNEAEVTTPAAAVIGDDDNNNNNSNGNESSKGLLLSAASNYGQVFGGDHLHGHPPSNMDLAEFAADVESLLGRGLENESFGMEGLGLTDCKEQEAMKRECNNSLASGKVKLEEIKEETAGEEDCHVETEIDDMAREPPFELSLFYGSSERCGGEELDEKVVTGERELKKKSEVHREDDDGGGGGARRRKRRKISLSLDYEAVIAAWASHGSPWTTGKRPKVDPDECWPDCMGTCCGTEFRDHHPYGDNGGLIGRHPAVVDGGREARVSRYREKRRTRLFSKKIRYEVRKLNAEKRPRMKGRFVKRATFAGPGLGPAFPLLST</sequence>
<keyword evidence="5" id="KW-0862">Zinc</keyword>
<dbReference type="InterPro" id="IPR052453">
    <property type="entry name" value="CONSTANS-like_ZF"/>
</dbReference>
<evidence type="ECO:0000256" key="3">
    <source>
        <dbReference type="ARBA" id="ARBA00022723"/>
    </source>
</evidence>
<dbReference type="GO" id="GO:0008270">
    <property type="term" value="F:zinc ion binding"/>
    <property type="evidence" value="ECO:0007669"/>
    <property type="project" value="UniProtKB-KW"/>
</dbReference>
<dbReference type="AlphaFoldDB" id="A0A2P2IUW1"/>
<name>A0A2P2IUW1_RHIMU</name>
<dbReference type="PROSITE" id="PS51017">
    <property type="entry name" value="CCT"/>
    <property type="match status" value="1"/>
</dbReference>
<comment type="subcellular location">
    <subcellularLocation>
        <location evidence="1 8">Nucleus</location>
    </subcellularLocation>
</comment>
<keyword evidence="6 8" id="KW-0539">Nucleus</keyword>
<dbReference type="GO" id="GO:0005634">
    <property type="term" value="C:nucleus"/>
    <property type="evidence" value="ECO:0007669"/>
    <property type="project" value="UniProtKB-SubCell"/>
</dbReference>
<feature type="compositionally biased region" description="Basic and acidic residues" evidence="9">
    <location>
        <begin position="316"/>
        <end position="329"/>
    </location>
</feature>
<evidence type="ECO:0000256" key="2">
    <source>
        <dbReference type="ARBA" id="ARBA00010024"/>
    </source>
</evidence>
<feature type="domain" description="CCT" evidence="11">
    <location>
        <begin position="415"/>
        <end position="457"/>
    </location>
</feature>
<dbReference type="SMART" id="SM00336">
    <property type="entry name" value="BBOX"/>
    <property type="match status" value="1"/>
</dbReference>
<proteinExistence type="inferred from homology"/>
<dbReference type="CDD" id="cd19821">
    <property type="entry name" value="Bbox1_BBX-like"/>
    <property type="match status" value="1"/>
</dbReference>
<dbReference type="InterPro" id="IPR010402">
    <property type="entry name" value="CCT_domain"/>
</dbReference>
<evidence type="ECO:0000256" key="4">
    <source>
        <dbReference type="ARBA" id="ARBA00022771"/>
    </source>
</evidence>
<feature type="region of interest" description="Disordered" evidence="9">
    <location>
        <begin position="316"/>
        <end position="341"/>
    </location>
</feature>
<evidence type="ECO:0000256" key="6">
    <source>
        <dbReference type="ARBA" id="ARBA00023242"/>
    </source>
</evidence>